<dbReference type="InterPro" id="IPR031372">
    <property type="entry name" value="CAMSAP_CC1"/>
</dbReference>
<comment type="caution">
    <text evidence="23">The sequence shown here is derived from an EMBL/GenBank/DDBJ whole genome shotgun (WGS) entry which is preliminary data.</text>
</comment>
<feature type="region of interest" description="Disordered" evidence="20">
    <location>
        <begin position="698"/>
        <end position="748"/>
    </location>
</feature>
<feature type="domain" description="CKK" evidence="22">
    <location>
        <begin position="1918"/>
        <end position="2055"/>
    </location>
</feature>
<dbReference type="SUPFAM" id="SSF50346">
    <property type="entry name" value="PRC-barrel domain"/>
    <property type="match status" value="1"/>
</dbReference>
<dbReference type="PROSITE" id="PS51420">
    <property type="entry name" value="RHO"/>
    <property type="match status" value="1"/>
</dbReference>
<dbReference type="SMART" id="SM00175">
    <property type="entry name" value="RAB"/>
    <property type="match status" value="1"/>
</dbReference>
<proteinExistence type="inferred from homology"/>
<dbReference type="GO" id="GO:0030507">
    <property type="term" value="F:spectrin binding"/>
    <property type="evidence" value="ECO:0007669"/>
    <property type="project" value="InterPro"/>
</dbReference>
<dbReference type="PRINTS" id="PR00449">
    <property type="entry name" value="RASTRNSFRMNG"/>
</dbReference>
<dbReference type="InterPro" id="IPR032940">
    <property type="entry name" value="CAMSAP"/>
</dbReference>
<comment type="similarity">
    <text evidence="18">Belongs to the CAMSAP1 family.</text>
</comment>
<dbReference type="GO" id="GO:0031175">
    <property type="term" value="P:neuron projection development"/>
    <property type="evidence" value="ECO:0007669"/>
    <property type="project" value="InterPro"/>
</dbReference>
<dbReference type="NCBIfam" id="TIGR00231">
    <property type="entry name" value="small_GTP"/>
    <property type="match status" value="1"/>
</dbReference>
<sequence length="2062" mass="230876">MANRNVSQRPNGQNQNKICQFKLVLLGESAVGKSSLVIRFVKGQFHEFQESTIGAAFLTQTVCLDDTTVKFEIWDTAGQERYHSLAPMYYRGAQAAIVVYDITNQDSFGRAKTWVKELQRQASPNIVIALAGNKTDLANKRSVEYEEASQYAEENTLLFMETSAKTAMNVNDIFLAIAKKLPKNDGNAATGGRETGHKLVNAERPSNMGSVITLHERMCGALVSPTGLESPLAAGRRSFDVSLAALPSFLVLPKFLLRIDFIAVIMNSRDQLFVDQLFKPQECTINNQQAKQIATVKWLLQKAYDNNVPEYLKEPFYYDKRQQQQSPAMSGKNCSIHLKHNVVNVLSNAELYCQALANIYLDPNFLNLNHTGIIQTLARKGVILSDPHLTETVLLQTNPLKLPAHLCVIEAIMILYAKEIATPDRIFAAIRKFSTPEQRFHNDFNSNSVIQQWNVSDYDQLLLLWISEAVSALNTRIKQSQSELNDISVPDCKLFKPPGRELTELCDGVALCALISFYCPQSLPWKKIRIGNPTNTAECIHNLNLLANFCQNCLPYQIFHMLPQDILPHSISYMRPNMLAFLADLFNLLEIRPVNESSSSSSSSQTFGELHTLERAEPAFGRKNGHNILQKRTLTTTQPICAIPNLRNYSNAQNGGFSDSRGSNSSPKFDRKSRNNSVSESQNNAEFFVVHKGRNIPTLSSVNSETNQKEKQPDTVPAGKPSNWNDTRKNQLTGCGRRSRRNSFSEDSQLTIENFGGSQENINMLGRNPDKEPAIHVVNVIPDDSSDGNDGGRQYRCQVAAQENRSSAAITSLLCDNATEKASPVPRTSNLAATNVSKPITPPAPNATVSGPSLETAVMLESCKVSSQMLNIRLKLEEKRRKIETEKRRMEVNLKRQRQKLNNAAFLQAVSKIENKDSNTDRDVDSFITDHGSGGDGYLGGGNKCEDENYGDGDTSDSDIGDADHDSIITCKDISQVEERWLKNDFDEDVNNESPRFDGHISDSENIDIEKCQKSISEMNSSLHAIQSDLQWLSSKEKEMFQTPLTISHDVDSSKAYPVSFALNQDQSPLLQQKLLVNNQPLQNRESYASGFGYNPIEDGGRNAYATLPSKNLADFYPGSPHSPSHHHHNHHHSLLENVSVLAKSSLSPHPQLLTTFDNRIANDYYAYQAQQQQQQLPQPPEPLLMHSHMSPTYNYHSMNTVDSNSVKLMSPTSGIKSEEKENHQLHNQNEQFYLHKPYEASPFHPQSSHHVNLASITNSTFSNTRKTWDNRESSSPLPTPPPRTFTSRYSSPSIKDPISLSRAFTENKLKTCNSFANTTAADSSGFSLLKKSFSSHDATELNHSHSNVSETDAAAPLSRPSIGSHSIPTPSVDDMEPQCISFIGSQEDAESPALNKQLNENVNKLNIVNGNRTYRIPSPTNKPHSRPSGQYPFAMEDSKNGRGFYVSFSPDDDEDGENGPRFNERNIIKPPFRAKRLNAAAKNNNLKNGPVRKPEVIMKPETIYNDKSELNELRSSQNLQNDSGFADGKIIENHSDDTIVIKSRKSSSTPSTSVGLVINSNVNSNDPALVDEMERKKERILLQSLQRRQQQEELKARKEIEFQRRKEQEKQKEELKAKKKEEEKRRRAIILEKHRLKKMIEEAEREGKPVDKELMNAMMNLSIKSNNVGGENSPNNAPVPKLRSKKLPFTSRPRPKTIHIDVGSNIKEANTNSHLLPNLSKKGSVINLAEHHNNNNTNNNYGMSRRDYYRGSQDCLLTGTDASNTAGTSASSIYSDLTDDDRAVSASYQVNGSNCGSIGRRRGSSYKTSRDVSLDRATSRIARPKFSTYYQNYPRKSSSLMNLCGSSCDQDSFTYNSRYMTDTDSVLGRATPPHRTSSPAPNNSSPSGPGSLPPSHHSRRLRYDDTASESGGSEYSGLRLYKQPAVKSNRNIIMNAIEYCVFPGVVNRDAKNRILEEISRSDSTNTKHFLILFRDARYQFRALYSYFPENEEIVKVYGTGPKQVTDKMFDKFYKYNSGGKCFTQVHTKHLTVTIDAFTIHNSLWQGKKVNLPNKRDMTLVI</sequence>
<dbReference type="Pfam" id="PF25532">
    <property type="entry name" value="CH_CAMSAP2_N"/>
    <property type="match status" value="1"/>
</dbReference>
<dbReference type="GO" id="GO:0005769">
    <property type="term" value="C:early endosome"/>
    <property type="evidence" value="ECO:0007669"/>
    <property type="project" value="UniProtKB-SubCell"/>
</dbReference>
<keyword evidence="16" id="KW-0636">Prenylation</keyword>
<dbReference type="GO" id="GO:0005516">
    <property type="term" value="F:calmodulin binding"/>
    <property type="evidence" value="ECO:0007669"/>
    <property type="project" value="InterPro"/>
</dbReference>
<feature type="compositionally biased region" description="Polar residues" evidence="20">
    <location>
        <begin position="1412"/>
        <end position="1423"/>
    </location>
</feature>
<dbReference type="SMART" id="SM00173">
    <property type="entry name" value="RAS"/>
    <property type="match status" value="1"/>
</dbReference>
<dbReference type="InterPro" id="IPR058042">
    <property type="entry name" value="CAMSAP_N"/>
</dbReference>
<dbReference type="EC" id="3.6.5.2" evidence="4"/>
<dbReference type="SMART" id="SM00174">
    <property type="entry name" value="RHO"/>
    <property type="match status" value="1"/>
</dbReference>
<dbReference type="PROSITE" id="PS51419">
    <property type="entry name" value="RAB"/>
    <property type="match status" value="1"/>
</dbReference>
<feature type="region of interest" description="Disordered" evidence="20">
    <location>
        <begin position="1265"/>
        <end position="1293"/>
    </location>
</feature>
<accession>A0AAN9TG22</accession>
<dbReference type="Pfam" id="PF00071">
    <property type="entry name" value="Ras"/>
    <property type="match status" value="1"/>
</dbReference>
<evidence type="ECO:0000256" key="4">
    <source>
        <dbReference type="ARBA" id="ARBA00011984"/>
    </source>
</evidence>
<protein>
    <recommendedName>
        <fullName evidence="4">small monomeric GTPase</fullName>
        <ecNumber evidence="4">3.6.5.2</ecNumber>
    </recommendedName>
</protein>
<feature type="compositionally biased region" description="Low complexity" evidence="20">
    <location>
        <begin position="1878"/>
        <end position="1896"/>
    </location>
</feature>
<feature type="region of interest" description="Disordered" evidence="20">
    <location>
        <begin position="1605"/>
        <end position="1624"/>
    </location>
</feature>
<feature type="compositionally biased region" description="Acidic residues" evidence="20">
    <location>
        <begin position="948"/>
        <end position="961"/>
    </location>
</feature>
<evidence type="ECO:0000256" key="19">
    <source>
        <dbReference type="SAM" id="Coils"/>
    </source>
</evidence>
<dbReference type="InterPro" id="IPR027417">
    <property type="entry name" value="P-loop_NTPase"/>
</dbReference>
<keyword evidence="15" id="KW-0449">Lipoprotein</keyword>
<comment type="similarity">
    <text evidence="3">Belongs to the small GTPase superfamily. Rab family.</text>
</comment>
<dbReference type="CDD" id="cd00014">
    <property type="entry name" value="CH_SF"/>
    <property type="match status" value="1"/>
</dbReference>
<feature type="compositionally biased region" description="Polar residues" evidence="20">
    <location>
        <begin position="722"/>
        <end position="733"/>
    </location>
</feature>
<comment type="catalytic activity">
    <reaction evidence="17">
        <text>GTP + H2O = GDP + phosphate + H(+)</text>
        <dbReference type="Rhea" id="RHEA:19669"/>
        <dbReference type="ChEBI" id="CHEBI:15377"/>
        <dbReference type="ChEBI" id="CHEBI:15378"/>
        <dbReference type="ChEBI" id="CHEBI:37565"/>
        <dbReference type="ChEBI" id="CHEBI:43474"/>
        <dbReference type="ChEBI" id="CHEBI:58189"/>
        <dbReference type="EC" id="3.6.5.2"/>
    </reaction>
    <physiologicalReaction direction="left-to-right" evidence="17">
        <dbReference type="Rhea" id="RHEA:19670"/>
    </physiologicalReaction>
</comment>
<dbReference type="InterPro" id="IPR038209">
    <property type="entry name" value="CKK_dom_sf"/>
</dbReference>
<dbReference type="GO" id="GO:0007026">
    <property type="term" value="P:negative regulation of microtubule depolymerization"/>
    <property type="evidence" value="ECO:0007669"/>
    <property type="project" value="TreeGrafter"/>
</dbReference>
<keyword evidence="7 18" id="KW-0493">Microtubule</keyword>
<dbReference type="Pfam" id="PF17095">
    <property type="entry name" value="CAMSAP_CC1"/>
    <property type="match status" value="1"/>
</dbReference>
<dbReference type="PANTHER" id="PTHR21595:SF0">
    <property type="entry name" value="PATRONIN"/>
    <property type="match status" value="1"/>
</dbReference>
<comment type="domain">
    <text evidence="18">The CKK domain binds microtubules.</text>
</comment>
<dbReference type="GO" id="GO:0036449">
    <property type="term" value="C:microtubule minus-end"/>
    <property type="evidence" value="ECO:0007669"/>
    <property type="project" value="TreeGrafter"/>
</dbReference>
<evidence type="ECO:0000256" key="1">
    <source>
        <dbReference type="ARBA" id="ARBA00004245"/>
    </source>
</evidence>
<feature type="compositionally biased region" description="Polar residues" evidence="20">
    <location>
        <begin position="675"/>
        <end position="685"/>
    </location>
</feature>
<feature type="region of interest" description="Disordered" evidence="20">
    <location>
        <begin position="1865"/>
        <end position="1915"/>
    </location>
</feature>
<evidence type="ECO:0000259" key="22">
    <source>
        <dbReference type="PROSITE" id="PS51508"/>
    </source>
</evidence>
<dbReference type="GO" id="GO:0051011">
    <property type="term" value="F:microtubule minus-end binding"/>
    <property type="evidence" value="ECO:0007669"/>
    <property type="project" value="TreeGrafter"/>
</dbReference>
<name>A0AAN9TG22_9HEMI</name>
<organism evidence="23 24">
    <name type="scientific">Parthenolecanium corni</name>
    <dbReference type="NCBI Taxonomy" id="536013"/>
    <lineage>
        <taxon>Eukaryota</taxon>
        <taxon>Metazoa</taxon>
        <taxon>Ecdysozoa</taxon>
        <taxon>Arthropoda</taxon>
        <taxon>Hexapoda</taxon>
        <taxon>Insecta</taxon>
        <taxon>Pterygota</taxon>
        <taxon>Neoptera</taxon>
        <taxon>Paraneoptera</taxon>
        <taxon>Hemiptera</taxon>
        <taxon>Sternorrhyncha</taxon>
        <taxon>Coccoidea</taxon>
        <taxon>Coccidae</taxon>
        <taxon>Parthenolecanium</taxon>
    </lineage>
</organism>
<keyword evidence="6" id="KW-0963">Cytoplasm</keyword>
<feature type="compositionally biased region" description="Gly residues" evidence="20">
    <location>
        <begin position="932"/>
        <end position="943"/>
    </location>
</feature>
<dbReference type="Pfam" id="PF08683">
    <property type="entry name" value="CAMSAP_CKK"/>
    <property type="match status" value="1"/>
</dbReference>
<evidence type="ECO:0000256" key="5">
    <source>
        <dbReference type="ARBA" id="ARBA00022448"/>
    </source>
</evidence>
<dbReference type="InterPro" id="IPR005225">
    <property type="entry name" value="Small_GTP-bd"/>
</dbReference>
<dbReference type="GO" id="GO:0031122">
    <property type="term" value="P:cytoplasmic microtubule organization"/>
    <property type="evidence" value="ECO:0007669"/>
    <property type="project" value="TreeGrafter"/>
</dbReference>
<dbReference type="GO" id="GO:0003925">
    <property type="term" value="F:G protein activity"/>
    <property type="evidence" value="ECO:0007669"/>
    <property type="project" value="UniProtKB-EC"/>
</dbReference>
<dbReference type="Gene3D" id="1.10.418.10">
    <property type="entry name" value="Calponin-like domain"/>
    <property type="match status" value="1"/>
</dbReference>
<comment type="subcellular location">
    <subcellularLocation>
        <location evidence="1">Cytoplasm</location>
        <location evidence="1">Cytoskeleton</location>
    </subcellularLocation>
    <subcellularLocation>
        <location evidence="2">Early endosome</location>
    </subcellularLocation>
</comment>
<gene>
    <name evidence="23" type="ORF">V9T40_014112</name>
</gene>
<dbReference type="Gene3D" id="3.40.50.300">
    <property type="entry name" value="P-loop containing nucleotide triphosphate hydrolases"/>
    <property type="match status" value="1"/>
</dbReference>
<evidence type="ECO:0000256" key="11">
    <source>
        <dbReference type="ARBA" id="ARBA00022927"/>
    </source>
</evidence>
<feature type="compositionally biased region" description="Polar residues" evidence="20">
    <location>
        <begin position="1666"/>
        <end position="1677"/>
    </location>
</feature>
<evidence type="ECO:0000256" key="2">
    <source>
        <dbReference type="ARBA" id="ARBA00004412"/>
    </source>
</evidence>
<evidence type="ECO:0000256" key="17">
    <source>
        <dbReference type="ARBA" id="ARBA00047660"/>
    </source>
</evidence>
<evidence type="ECO:0000256" key="14">
    <source>
        <dbReference type="ARBA" id="ARBA00023212"/>
    </source>
</evidence>
<dbReference type="CDD" id="cd01860">
    <property type="entry name" value="Rab5_related"/>
    <property type="match status" value="1"/>
</dbReference>
<dbReference type="SMART" id="SM00176">
    <property type="entry name" value="RAN"/>
    <property type="match status" value="1"/>
</dbReference>
<dbReference type="Gene3D" id="3.10.20.360">
    <property type="entry name" value="CKK domain"/>
    <property type="match status" value="1"/>
</dbReference>
<evidence type="ECO:0000259" key="21">
    <source>
        <dbReference type="PROSITE" id="PS50021"/>
    </source>
</evidence>
<dbReference type="SUPFAM" id="SSF47576">
    <property type="entry name" value="Calponin-homology domain, CH-domain"/>
    <property type="match status" value="1"/>
</dbReference>
<evidence type="ECO:0000256" key="9">
    <source>
        <dbReference type="ARBA" id="ARBA00022753"/>
    </source>
</evidence>
<evidence type="ECO:0000256" key="10">
    <source>
        <dbReference type="ARBA" id="ARBA00022801"/>
    </source>
</evidence>
<evidence type="ECO:0000313" key="24">
    <source>
        <dbReference type="Proteomes" id="UP001367676"/>
    </source>
</evidence>
<dbReference type="FunFam" id="3.40.50.300:FF:000180">
    <property type="entry name" value="Member RAS oncogene family"/>
    <property type="match status" value="1"/>
</dbReference>
<dbReference type="EMBL" id="JBBCAQ010000033">
    <property type="protein sequence ID" value="KAK7582667.1"/>
    <property type="molecule type" value="Genomic_DNA"/>
</dbReference>
<dbReference type="InterPro" id="IPR022613">
    <property type="entry name" value="CH_CAMSAP_2"/>
</dbReference>
<keyword evidence="9" id="KW-0967">Endosome</keyword>
<dbReference type="InterPro" id="IPR014797">
    <property type="entry name" value="CKK_CAMSAP"/>
</dbReference>
<feature type="region of interest" description="Disordered" evidence="20">
    <location>
        <begin position="652"/>
        <end position="685"/>
    </location>
</feature>
<dbReference type="PROSITE" id="PS51508">
    <property type="entry name" value="CKK"/>
    <property type="match status" value="1"/>
</dbReference>
<evidence type="ECO:0000256" key="20">
    <source>
        <dbReference type="SAM" id="MobiDB-lite"/>
    </source>
</evidence>
<dbReference type="GO" id="GO:0005525">
    <property type="term" value="F:GTP binding"/>
    <property type="evidence" value="ECO:0007669"/>
    <property type="project" value="UniProtKB-KW"/>
</dbReference>
<dbReference type="SMART" id="SM01051">
    <property type="entry name" value="CAMSAP_CKK"/>
    <property type="match status" value="1"/>
</dbReference>
<keyword evidence="10" id="KW-0378">Hydrolase</keyword>
<keyword evidence="8" id="KW-0547">Nucleotide-binding</keyword>
<dbReference type="InterPro" id="IPR011033">
    <property type="entry name" value="PRC_barrel-like_sf"/>
</dbReference>
<dbReference type="FunFam" id="3.10.20.360:FF:000002">
    <property type="entry name" value="Patronin, isoform M"/>
    <property type="match status" value="1"/>
</dbReference>
<keyword evidence="24" id="KW-1185">Reference proteome</keyword>
<dbReference type="PANTHER" id="PTHR21595">
    <property type="entry name" value="PATRONIN"/>
    <property type="match status" value="1"/>
</dbReference>
<dbReference type="InterPro" id="IPR001715">
    <property type="entry name" value="CH_dom"/>
</dbReference>
<feature type="region of interest" description="Disordered" evidence="20">
    <location>
        <begin position="1412"/>
        <end position="1466"/>
    </location>
</feature>
<feature type="coiled-coil region" evidence="19">
    <location>
        <begin position="869"/>
        <end position="900"/>
    </location>
</feature>
<dbReference type="PROSITE" id="PS51421">
    <property type="entry name" value="RAS"/>
    <property type="match status" value="1"/>
</dbReference>
<evidence type="ECO:0000256" key="8">
    <source>
        <dbReference type="ARBA" id="ARBA00022741"/>
    </source>
</evidence>
<evidence type="ECO:0000256" key="13">
    <source>
        <dbReference type="ARBA" id="ARBA00023134"/>
    </source>
</evidence>
<feature type="compositionally biased region" description="Polar residues" evidence="20">
    <location>
        <begin position="652"/>
        <end position="667"/>
    </location>
</feature>
<evidence type="ECO:0000256" key="6">
    <source>
        <dbReference type="ARBA" id="ARBA00022490"/>
    </source>
</evidence>
<keyword evidence="13" id="KW-0342">GTP-binding</keyword>
<evidence type="ECO:0000256" key="16">
    <source>
        <dbReference type="ARBA" id="ARBA00023289"/>
    </source>
</evidence>
<reference evidence="23 24" key="1">
    <citation type="submission" date="2024-03" db="EMBL/GenBank/DDBJ databases">
        <title>Adaptation during the transition from Ophiocordyceps entomopathogen to insect associate is accompanied by gene loss and intensified selection.</title>
        <authorList>
            <person name="Ward C.M."/>
            <person name="Onetto C.A."/>
            <person name="Borneman A.R."/>
        </authorList>
    </citation>
    <scope>NUCLEOTIDE SEQUENCE [LARGE SCALE GENOMIC DNA]</scope>
    <source>
        <strain evidence="23">AWRI1</strain>
        <tissue evidence="23">Single Adult Female</tissue>
    </source>
</reference>
<evidence type="ECO:0000256" key="7">
    <source>
        <dbReference type="ARBA" id="ARBA00022701"/>
    </source>
</evidence>
<dbReference type="InterPro" id="IPR001806">
    <property type="entry name" value="Small_GTPase"/>
</dbReference>
<dbReference type="SUPFAM" id="SSF52540">
    <property type="entry name" value="P-loop containing nucleoside triphosphate hydrolases"/>
    <property type="match status" value="1"/>
</dbReference>
<dbReference type="PROSITE" id="PS50021">
    <property type="entry name" value="CH"/>
    <property type="match status" value="1"/>
</dbReference>
<evidence type="ECO:0000313" key="23">
    <source>
        <dbReference type="EMBL" id="KAK7582667.1"/>
    </source>
</evidence>
<evidence type="ECO:0000256" key="3">
    <source>
        <dbReference type="ARBA" id="ARBA00006270"/>
    </source>
</evidence>
<dbReference type="InterPro" id="IPR036872">
    <property type="entry name" value="CH_dom_sf"/>
</dbReference>
<dbReference type="Pfam" id="PF11971">
    <property type="entry name" value="CAMSAP_CH"/>
    <property type="match status" value="1"/>
</dbReference>
<feature type="domain" description="Calponin-homology (CH)" evidence="21">
    <location>
        <begin position="470"/>
        <end position="590"/>
    </location>
</feature>
<keyword evidence="14" id="KW-0206">Cytoskeleton</keyword>
<keyword evidence="12 19" id="KW-0175">Coiled coil</keyword>
<feature type="region of interest" description="Disordered" evidence="20">
    <location>
        <begin position="1666"/>
        <end position="1697"/>
    </location>
</feature>
<feature type="region of interest" description="Disordered" evidence="20">
    <location>
        <begin position="917"/>
        <end position="964"/>
    </location>
</feature>
<keyword evidence="11" id="KW-0653">Protein transport</keyword>
<evidence type="ECO:0000256" key="15">
    <source>
        <dbReference type="ARBA" id="ARBA00023288"/>
    </source>
</evidence>
<evidence type="ECO:0000256" key="12">
    <source>
        <dbReference type="ARBA" id="ARBA00023054"/>
    </source>
</evidence>
<dbReference type="Proteomes" id="UP001367676">
    <property type="component" value="Unassembled WGS sequence"/>
</dbReference>
<evidence type="ECO:0000256" key="18">
    <source>
        <dbReference type="PROSITE-ProRule" id="PRU00841"/>
    </source>
</evidence>
<dbReference type="GO" id="GO:0015031">
    <property type="term" value="P:protein transport"/>
    <property type="evidence" value="ECO:0007669"/>
    <property type="project" value="UniProtKB-KW"/>
</dbReference>
<keyword evidence="5" id="KW-0813">Transport</keyword>